<reference evidence="1 2" key="1">
    <citation type="submission" date="2018-06" db="EMBL/GenBank/DDBJ databases">
        <authorList>
            <consortium name="Pathogen Informatics"/>
            <person name="Doyle S."/>
        </authorList>
    </citation>
    <scope>NUCLEOTIDE SEQUENCE [LARGE SCALE GENOMIC DNA]</scope>
    <source>
        <strain evidence="1 2">NCTC7928</strain>
    </source>
</reference>
<name>A0A376LCD1_ECOLX</name>
<dbReference type="EMBL" id="UGAB01000002">
    <property type="protein sequence ID" value="STF41836.1"/>
    <property type="molecule type" value="Genomic_DNA"/>
</dbReference>
<evidence type="ECO:0000313" key="1">
    <source>
        <dbReference type="EMBL" id="STF41836.1"/>
    </source>
</evidence>
<keyword evidence="1" id="KW-0418">Kinase</keyword>
<gene>
    <name evidence="1" type="ORF">NCTC7928_02452</name>
</gene>
<accession>A0A376LCD1</accession>
<proteinExistence type="predicted"/>
<organism evidence="1 2">
    <name type="scientific">Escherichia coli</name>
    <dbReference type="NCBI Taxonomy" id="562"/>
    <lineage>
        <taxon>Bacteria</taxon>
        <taxon>Pseudomonadati</taxon>
        <taxon>Pseudomonadota</taxon>
        <taxon>Gammaproteobacteria</taxon>
        <taxon>Enterobacterales</taxon>
        <taxon>Enterobacteriaceae</taxon>
        <taxon>Escherichia</taxon>
    </lineage>
</organism>
<dbReference type="Gene3D" id="3.40.1190.20">
    <property type="match status" value="1"/>
</dbReference>
<sequence>MARGLPCRQLGFDAHRALQYANACGALAVTRRGPMEGTSRLAEIEAFIQRHDMSIREAAQ</sequence>
<protein>
    <submittedName>
        <fullName evidence="1">Ribokinase sugar kinase</fullName>
    </submittedName>
</protein>
<dbReference type="GO" id="GO:0016301">
    <property type="term" value="F:kinase activity"/>
    <property type="evidence" value="ECO:0007669"/>
    <property type="project" value="UniProtKB-KW"/>
</dbReference>
<keyword evidence="1" id="KW-0808">Transferase</keyword>
<dbReference type="SUPFAM" id="SSF53613">
    <property type="entry name" value="Ribokinase-like"/>
    <property type="match status" value="1"/>
</dbReference>
<dbReference type="AlphaFoldDB" id="A0A376LCD1"/>
<dbReference type="Proteomes" id="UP000254877">
    <property type="component" value="Unassembled WGS sequence"/>
</dbReference>
<dbReference type="InterPro" id="IPR029056">
    <property type="entry name" value="Ribokinase-like"/>
</dbReference>
<evidence type="ECO:0000313" key="2">
    <source>
        <dbReference type="Proteomes" id="UP000254877"/>
    </source>
</evidence>